<feature type="region of interest" description="Disordered" evidence="2">
    <location>
        <begin position="340"/>
        <end position="384"/>
    </location>
</feature>
<evidence type="ECO:0000313" key="5">
    <source>
        <dbReference type="Proteomes" id="UP000604046"/>
    </source>
</evidence>
<dbReference type="InterPro" id="IPR012337">
    <property type="entry name" value="RNaseH-like_sf"/>
</dbReference>
<feature type="region of interest" description="Disordered" evidence="2">
    <location>
        <begin position="76"/>
        <end position="142"/>
    </location>
</feature>
<protein>
    <submittedName>
        <fullName evidence="4">GIP protein</fullName>
    </submittedName>
</protein>
<feature type="zinc finger region" description="C3H1-type" evidence="1">
    <location>
        <begin position="319"/>
        <end position="349"/>
    </location>
</feature>
<organism evidence="4 5">
    <name type="scientific">Symbiodinium natans</name>
    <dbReference type="NCBI Taxonomy" id="878477"/>
    <lineage>
        <taxon>Eukaryota</taxon>
        <taxon>Sar</taxon>
        <taxon>Alveolata</taxon>
        <taxon>Dinophyceae</taxon>
        <taxon>Suessiales</taxon>
        <taxon>Symbiodiniaceae</taxon>
        <taxon>Symbiodinium</taxon>
    </lineage>
</organism>
<name>A0A812Q248_9DINO</name>
<dbReference type="InterPro" id="IPR000571">
    <property type="entry name" value="Znf_CCCH"/>
</dbReference>
<dbReference type="Gene3D" id="3.30.420.10">
    <property type="entry name" value="Ribonuclease H-like superfamily/Ribonuclease H"/>
    <property type="match status" value="1"/>
</dbReference>
<dbReference type="InterPro" id="IPR027443">
    <property type="entry name" value="IPNS-like_sf"/>
</dbReference>
<keyword evidence="1" id="KW-0862">Zinc</keyword>
<keyword evidence="1" id="KW-0479">Metal-binding</keyword>
<dbReference type="InterPro" id="IPR036397">
    <property type="entry name" value="RNaseH_sf"/>
</dbReference>
<dbReference type="EMBL" id="CAJNDS010002223">
    <property type="protein sequence ID" value="CAE7380504.1"/>
    <property type="molecule type" value="Genomic_DNA"/>
</dbReference>
<dbReference type="GO" id="GO:0008270">
    <property type="term" value="F:zinc ion binding"/>
    <property type="evidence" value="ECO:0007669"/>
    <property type="project" value="UniProtKB-KW"/>
</dbReference>
<comment type="caution">
    <text evidence="4">The sequence shown here is derived from an EMBL/GenBank/DDBJ whole genome shotgun (WGS) entry which is preliminary data.</text>
</comment>
<dbReference type="PROSITE" id="PS50103">
    <property type="entry name" value="ZF_C3H1"/>
    <property type="match status" value="1"/>
</dbReference>
<reference evidence="4" key="1">
    <citation type="submission" date="2021-02" db="EMBL/GenBank/DDBJ databases">
        <authorList>
            <person name="Dougan E. K."/>
            <person name="Rhodes N."/>
            <person name="Thang M."/>
            <person name="Chan C."/>
        </authorList>
    </citation>
    <scope>NUCLEOTIDE SEQUENCE</scope>
</reference>
<feature type="region of interest" description="Disordered" evidence="2">
    <location>
        <begin position="890"/>
        <end position="937"/>
    </location>
</feature>
<sequence>MATESDSDLAGALEEEFREAQESPDRTGHPSQEEEESEVDPPYDRPIPTAVASDGRLFGLGPGALDALMVVSDDDQTAARVQVESSPDGGSVSTRRAKTDVRGRGRGPGGDEDELIPDGGMRSRQTEPRDSSDGATTGQPSQVQILGQDMIAEMFGQMSTMMQQTIQCHVVPALDRMMVEQATMASRLERLEQEPGRSSTSPQGVVGDVASQMETLNLSSQDAVNLDAQSRNSGGDKVDIVKPTIHRMGDASAAEGSRRAERGQVVDPSTSNLPAVQPATSPEIESRTRNVAKVLSVAISSQVLVLSQDGKGGAKGVGSGETPACRLWKTDDGCRYGKAECPHAKHQPQGAGEPSKEGAKEAARKGQGGGGKGGASSSTADVGKTSRDDLLAKANAVLDTIQSSIKMIEDKSPYPSRPGEGEETGLIDSGATTSMRQRREGERAVGSRMVSLAQGEIELGVSAGIIVPVSVRSGCPRVTRQLALKLIDRVEIARVQGLNTERVQKLGVHDKVWQGAASRLKVSRLTSGAQPPRAFNRGKRRSIEMAKGVILHLCCGSSRRAFDEVAAKHGMVVLAVDSQEDLNDPSTYSYILSLAARGKLKAVLSGFPCRTRSALRGRGEGPPVVRDRDGPGRWGKAGISAREEAKVWEDDQLMIRTFMLGVVAKWGLSTLDSEEERCFNFILENPQDPKEVFGECHASYPTLWTTAEFETLRRLLGLSLITLDQGPLGHVCRKPTTVACVSGYWPSWAMDLKGPGWASDEQERGSSEEWAKWSHGLCQAIRQSLDNSCSRRAVCVREVEELRRLRIDQSMRDHVLAGHIPYRRDCYACVAGRIRRPSHFRSQVSESFTLSLDLAGPFKEGMSEGCRARYFLAAVFSVPRSPELNGFLGAEPFEDPEEVPGAGVGDLPQEGPWEVEESEEEAVEVQEQDQAPEEEEPQPMKKLELVHLPFVAMLRTKGAREVLDAVKGIEARLVAMGCNVARLHTDAGGEFCNKLMREWTRTRGIHKTNTGGDRFRANPFAENLIGILKGQARTLMHHMDTPIPDWPYALRHACAARFRVEASKLGWNVPRLVPFGAKVHVLQRSWHIHKRGEWVSRVVGARLLCPSRELSAGYLVRTDAGELSNTPCVFADLQTVDPDSFEIPPEKAKVGTRAVNPDVRVRGKTTLGVRPAVAEAEAKGSEESAREHVAKIQDVLSEDEQAWGLASSEHFCLDRASQFLLGTSWLQSPSGRSRVGVLDEGGFARVLGFYQHGGVTGVTREWARFPGFAKLLARMVAAVNPKHEFTTLTILNQTRAKPHRDKYNLPVSNLILPLRVPPSGGGIWVERALGDDARWVTPKMRVAGEVQSLTPFQPCYLDPHKWHATEGWQEGSRVLLVAYSLKGISRATAEQRRGLQCTGFRLPVVCAAGDDQQGGDLHIDQKVQKPTPQVSRTGHVLEFSPAHAHDLERSESHRDSERCEGRESAGGVESQGHFVCHMGRGDPGECAGPEWKRGILKCGKGGSRQASESRRIRWSGPAVECKVAEDAMSTCAVYHNSSCPSCAKDPIGLCSIAERDVFSYASGSLSLPAPLGQSVSAGWGARGGDSFVGSREGGQDGDRVDRGGSRCPALDALILGQFEGLEGDGAGGLFLEGPGELEACSFDRVCVAGGDAVQDPDFQQLALKSLVARECKIAGKGGYPDNELQHLEGVVEDISRLEQCCCKADCIEYSLLPDAEVLTTHTVPLDEVERHYELWADAVQEEVDSLVHEKKALKVIDAAELERLQAQGTKATVIPSKVVCTRKAGGRFKARLVACGNHLGGQEKNKDGASLYAGGVDPGVLRQVASIATKRVWAGGATDIKTAFLNAELLDRHQPRVKPPPLSQEIPEEVIVLKVPGIVSRPGHLSRQQFMLVQRAVYGIDQSPRDWGITRDVEIASMVVHVQGTACKFEQSRCDSNLWFLRPLPEAGKEHEWREPRACLLVYVDDILAFAKKGLLEQVLGMITSKWKCGKVEYIPETLADPPLKFFGFELRWSGRDLLLSQSDYIRDMASRYPEAPRVFTPASPGGIEVEEASEHAAEDVVACQAALGEALWVAYRTRPDAIFTVSRLAQLITKNPARVKVYALHLVGYLVTTQNLCLRYKAEHARQGEPGATTTVDSKGVIEAMTDSSFAPGCERSQEAVYVYTEGSLTGWITARQPFTAASTAEAELLSTMSGFCFGRAQTYILWEFLGTEPQLTVVNDNMASIAIVNGDSNNWRSRHLRIRAHVLREQVRAGALTVVHIEGAKNVSDAGTKSLPLPRLSLLRTGMGLLEGPRQEVEAPKVKALMEVSANQIRAAVLAAAIAAADAQEPEPISGHAGTWELCVLLFLVVCTTICMWETVKGCGRLFGRVLERRGAESRVTVEPDGEQSPSERSEPDAEDEHVERSEREGVVVRDPEDQDDHDARRGIWAADEGDETQQLGEVIAQFQYVDDVAVLARRVEREVQNHAVGVPPWPMGGVHNENGPQGIPVEVAHAIHREAEALFRVGAVRLVDLDQYPFWLRDDWPPAPNQPTVEFLQQHQSAWGGLESAIHQLPPNEYYRRDEWSTPGNRPGVLIRWHCQPRIRMFSPRGTRTPIELGRLSGARRTLAVYRDGTQEIIDDDWTEGRDGRTFLRMQFQGRTELFYR</sequence>
<accession>A0A812Q248</accession>
<feature type="compositionally biased region" description="Basic and acidic residues" evidence="2">
    <location>
        <begin position="1443"/>
        <end position="1463"/>
    </location>
</feature>
<feature type="compositionally biased region" description="Basic and acidic residues" evidence="2">
    <location>
        <begin position="354"/>
        <end position="364"/>
    </location>
</feature>
<proteinExistence type="predicted"/>
<feature type="domain" description="C3H1-type" evidence="3">
    <location>
        <begin position="319"/>
        <end position="349"/>
    </location>
</feature>
<evidence type="ECO:0000313" key="4">
    <source>
        <dbReference type="EMBL" id="CAE7380504.1"/>
    </source>
</evidence>
<gene>
    <name evidence="4" type="primary">GIP</name>
    <name evidence="4" type="ORF">SNAT2548_LOCUS20771</name>
</gene>
<feature type="compositionally biased region" description="Polar residues" evidence="2">
    <location>
        <begin position="133"/>
        <end position="142"/>
    </location>
</feature>
<dbReference type="Proteomes" id="UP000604046">
    <property type="component" value="Unassembled WGS sequence"/>
</dbReference>
<feature type="region of interest" description="Disordered" evidence="2">
    <location>
        <begin position="2379"/>
        <end position="2424"/>
    </location>
</feature>
<keyword evidence="5" id="KW-1185">Reference proteome</keyword>
<dbReference type="OrthoDB" id="421436at2759"/>
<dbReference type="SUPFAM" id="SSF53098">
    <property type="entry name" value="Ribonuclease H-like"/>
    <property type="match status" value="1"/>
</dbReference>
<dbReference type="Gene3D" id="2.60.120.330">
    <property type="entry name" value="B-lactam Antibiotic, Isopenicillin N Synthase, Chain"/>
    <property type="match status" value="1"/>
</dbReference>
<feature type="compositionally biased region" description="Basic and acidic residues" evidence="2">
    <location>
        <begin position="18"/>
        <end position="32"/>
    </location>
</feature>
<feature type="region of interest" description="Disordered" evidence="2">
    <location>
        <begin position="249"/>
        <end position="285"/>
    </location>
</feature>
<evidence type="ECO:0000256" key="1">
    <source>
        <dbReference type="PROSITE-ProRule" id="PRU00723"/>
    </source>
</evidence>
<evidence type="ECO:0000256" key="2">
    <source>
        <dbReference type="SAM" id="MobiDB-lite"/>
    </source>
</evidence>
<feature type="region of interest" description="Disordered" evidence="2">
    <location>
        <begin position="1"/>
        <end position="61"/>
    </location>
</feature>
<feature type="compositionally biased region" description="Basic and acidic residues" evidence="2">
    <location>
        <begin position="2392"/>
        <end position="2424"/>
    </location>
</feature>
<dbReference type="GO" id="GO:0003676">
    <property type="term" value="F:nucleic acid binding"/>
    <property type="evidence" value="ECO:0007669"/>
    <property type="project" value="InterPro"/>
</dbReference>
<feature type="compositionally biased region" description="Polar residues" evidence="2">
    <location>
        <begin position="267"/>
        <end position="280"/>
    </location>
</feature>
<feature type="compositionally biased region" description="Acidic residues" evidence="2">
    <location>
        <begin position="913"/>
        <end position="937"/>
    </location>
</feature>
<dbReference type="CDD" id="cd09272">
    <property type="entry name" value="RNase_HI_RT_Ty1"/>
    <property type="match status" value="1"/>
</dbReference>
<feature type="region of interest" description="Disordered" evidence="2">
    <location>
        <begin position="408"/>
        <end position="443"/>
    </location>
</feature>
<keyword evidence="1" id="KW-0863">Zinc-finger</keyword>
<evidence type="ECO:0000259" key="3">
    <source>
        <dbReference type="PROSITE" id="PS50103"/>
    </source>
</evidence>
<feature type="region of interest" description="Disordered" evidence="2">
    <location>
        <begin position="1440"/>
        <end position="1466"/>
    </location>
</feature>